<dbReference type="InterPro" id="IPR001375">
    <property type="entry name" value="Peptidase_S9_cat"/>
</dbReference>
<keyword evidence="1" id="KW-0378">Hydrolase</keyword>
<dbReference type="EMBL" id="MT631046">
    <property type="protein sequence ID" value="QNO44948.1"/>
    <property type="molecule type" value="Genomic_DNA"/>
</dbReference>
<sequence length="126" mass="13965">MNDHRTEEGRALLAERSPLFYADQIEKPLLIGQGANDPRVWQAESDQIVHAMQDADIPMTYLLYTDEGHGFARPENRLSFYAVTEAFLAEHLGGRYEPIGDDFEGSSIIVQCGAEEVPGLAEAIAE</sequence>
<dbReference type="AlphaFoldDB" id="A0A7G9YAB4"/>
<reference evidence="4" key="1">
    <citation type="submission" date="2020-06" db="EMBL/GenBank/DDBJ databases">
        <title>Unique genomic features of the anaerobic methanotrophic archaea.</title>
        <authorList>
            <person name="Chadwick G.L."/>
            <person name="Skennerton C.T."/>
            <person name="Laso-Perez R."/>
            <person name="Leu A.O."/>
            <person name="Speth D.R."/>
            <person name="Yu H."/>
            <person name="Morgan-Lang C."/>
            <person name="Hatzenpichler R."/>
            <person name="Goudeau D."/>
            <person name="Malmstrom R."/>
            <person name="Brazelton W.J."/>
            <person name="Woyke T."/>
            <person name="Hallam S.J."/>
            <person name="Tyson G.W."/>
            <person name="Wegener G."/>
            <person name="Boetius A."/>
            <person name="Orphan V."/>
        </authorList>
    </citation>
    <scope>NUCLEOTIDE SEQUENCE</scope>
</reference>
<dbReference type="PANTHER" id="PTHR42776">
    <property type="entry name" value="SERINE PEPTIDASE S9 FAMILY MEMBER"/>
    <property type="match status" value="1"/>
</dbReference>
<dbReference type="GO" id="GO:0006508">
    <property type="term" value="P:proteolysis"/>
    <property type="evidence" value="ECO:0007669"/>
    <property type="project" value="InterPro"/>
</dbReference>
<dbReference type="Pfam" id="PF00326">
    <property type="entry name" value="Peptidase_S9"/>
    <property type="match status" value="1"/>
</dbReference>
<evidence type="ECO:0000313" key="3">
    <source>
        <dbReference type="EMBL" id="QNO44575.1"/>
    </source>
</evidence>
<organism evidence="4">
    <name type="scientific">Candidatus Methanogaster sp. ANME-2c ERB4</name>
    <dbReference type="NCBI Taxonomy" id="2759911"/>
    <lineage>
        <taxon>Archaea</taxon>
        <taxon>Methanobacteriati</taxon>
        <taxon>Methanobacteriota</taxon>
        <taxon>Stenosarchaea group</taxon>
        <taxon>Methanomicrobia</taxon>
        <taxon>Methanosarcinales</taxon>
        <taxon>ANME-2 cluster</taxon>
        <taxon>Candidatus Methanogasteraceae</taxon>
        <taxon>Candidatus Methanogaster</taxon>
    </lineage>
</organism>
<accession>A0A7G9YAB4</accession>
<dbReference type="SUPFAM" id="SSF53474">
    <property type="entry name" value="alpha/beta-Hydrolases"/>
    <property type="match status" value="1"/>
</dbReference>
<dbReference type="GO" id="GO:0004252">
    <property type="term" value="F:serine-type endopeptidase activity"/>
    <property type="evidence" value="ECO:0007669"/>
    <property type="project" value="TreeGrafter"/>
</dbReference>
<evidence type="ECO:0000256" key="1">
    <source>
        <dbReference type="ARBA" id="ARBA00022801"/>
    </source>
</evidence>
<protein>
    <recommendedName>
        <fullName evidence="2">Peptidase S9 prolyl oligopeptidase catalytic domain-containing protein</fullName>
    </recommendedName>
</protein>
<evidence type="ECO:0000313" key="4">
    <source>
        <dbReference type="EMBL" id="QNO44948.1"/>
    </source>
</evidence>
<proteinExistence type="predicted"/>
<gene>
    <name evidence="4" type="ORF">DIMMFDLM_00005</name>
    <name evidence="5" type="ORF">HICMJNBA_00012</name>
    <name evidence="3" type="ORF">KKOBALHG_00012</name>
</gene>
<evidence type="ECO:0000259" key="2">
    <source>
        <dbReference type="Pfam" id="PF00326"/>
    </source>
</evidence>
<dbReference type="EMBL" id="MT630987">
    <property type="protein sequence ID" value="QNO44575.1"/>
    <property type="molecule type" value="Genomic_DNA"/>
</dbReference>
<dbReference type="PANTHER" id="PTHR42776:SF27">
    <property type="entry name" value="DIPEPTIDYL PEPTIDASE FAMILY MEMBER 6"/>
    <property type="match status" value="1"/>
</dbReference>
<name>A0A7G9YAB4_9EURY</name>
<dbReference type="EMBL" id="MT631073">
    <property type="protein sequence ID" value="QNO45106.1"/>
    <property type="molecule type" value="Genomic_DNA"/>
</dbReference>
<evidence type="ECO:0000313" key="5">
    <source>
        <dbReference type="EMBL" id="QNO45106.1"/>
    </source>
</evidence>
<feature type="domain" description="Peptidase S9 prolyl oligopeptidase catalytic" evidence="2">
    <location>
        <begin position="9"/>
        <end position="94"/>
    </location>
</feature>
<dbReference type="InterPro" id="IPR029058">
    <property type="entry name" value="AB_hydrolase_fold"/>
</dbReference>
<dbReference type="Gene3D" id="3.40.50.1820">
    <property type="entry name" value="alpha/beta hydrolase"/>
    <property type="match status" value="1"/>
</dbReference>